<evidence type="ECO:0000313" key="2">
    <source>
        <dbReference type="Proteomes" id="UP000251197"/>
    </source>
</evidence>
<dbReference type="Gene3D" id="3.40.50.10490">
    <property type="entry name" value="Glucose-6-phosphate isomerase like protein, domain 1"/>
    <property type="match status" value="1"/>
</dbReference>
<proteinExistence type="predicted"/>
<dbReference type="EMBL" id="UAVU01000003">
    <property type="protein sequence ID" value="SQA97812.1"/>
    <property type="molecule type" value="Genomic_DNA"/>
</dbReference>
<gene>
    <name evidence="1" type="primary">agaS_2</name>
    <name evidence="1" type="ORF">NCTC12120_01658</name>
</gene>
<accession>A0A2X2SX79</accession>
<reference evidence="1 2" key="1">
    <citation type="submission" date="2018-06" db="EMBL/GenBank/DDBJ databases">
        <authorList>
            <consortium name="Pathogen Informatics"/>
            <person name="Doyle S."/>
        </authorList>
    </citation>
    <scope>NUCLEOTIDE SEQUENCE [LARGE SCALE GENOMIC DNA]</scope>
    <source>
        <strain evidence="1 2">NCTC12120</strain>
    </source>
</reference>
<evidence type="ECO:0000313" key="1">
    <source>
        <dbReference type="EMBL" id="SQA97812.1"/>
    </source>
</evidence>
<protein>
    <submittedName>
        <fullName evidence="1">Tagatose-6-phosphate ketose/aldose isomerase</fullName>
        <ecNumber evidence="1">5.3.1.-</ecNumber>
    </submittedName>
</protein>
<name>A0A2X2SX79_9ENTR</name>
<organism evidence="1 2">
    <name type="scientific">Cedecea neteri</name>
    <dbReference type="NCBI Taxonomy" id="158822"/>
    <lineage>
        <taxon>Bacteria</taxon>
        <taxon>Pseudomonadati</taxon>
        <taxon>Pseudomonadota</taxon>
        <taxon>Gammaproteobacteria</taxon>
        <taxon>Enterobacterales</taxon>
        <taxon>Enterobacteriaceae</taxon>
        <taxon>Cedecea</taxon>
    </lineage>
</organism>
<dbReference type="AlphaFoldDB" id="A0A2X2SX79"/>
<keyword evidence="1" id="KW-0413">Isomerase</keyword>
<sequence length="44" mass="4614">MYAQVFALTSSVKAGITPDTPSASGTVNRVVKGVVIHSLERLRG</sequence>
<dbReference type="Proteomes" id="UP000251197">
    <property type="component" value="Unassembled WGS sequence"/>
</dbReference>
<dbReference type="EC" id="5.3.1.-" evidence="1"/>
<dbReference type="GO" id="GO:0016853">
    <property type="term" value="F:isomerase activity"/>
    <property type="evidence" value="ECO:0007669"/>
    <property type="project" value="UniProtKB-KW"/>
</dbReference>